<dbReference type="InterPro" id="IPR001610">
    <property type="entry name" value="PAC"/>
</dbReference>
<evidence type="ECO:0000259" key="9">
    <source>
        <dbReference type="PROSITE" id="PS50113"/>
    </source>
</evidence>
<evidence type="ECO:0000256" key="1">
    <source>
        <dbReference type="ARBA" id="ARBA00000085"/>
    </source>
</evidence>
<dbReference type="Proteomes" id="UP000570851">
    <property type="component" value="Unassembled WGS sequence"/>
</dbReference>
<dbReference type="EMBL" id="JACKZP010000114">
    <property type="protein sequence ID" value="MBC1304557.1"/>
    <property type="molecule type" value="Genomic_DNA"/>
</dbReference>
<dbReference type="InterPro" id="IPR013655">
    <property type="entry name" value="PAS_fold_3"/>
</dbReference>
<feature type="coiled-coil region" evidence="6">
    <location>
        <begin position="322"/>
        <end position="370"/>
    </location>
</feature>
<dbReference type="InterPro" id="IPR003018">
    <property type="entry name" value="GAF"/>
</dbReference>
<name>A0ABR6SDU6_ANAVA</name>
<dbReference type="GeneID" id="58721966"/>
<evidence type="ECO:0000256" key="4">
    <source>
        <dbReference type="ARBA" id="ARBA00022777"/>
    </source>
</evidence>
<dbReference type="SUPFAM" id="SSF55785">
    <property type="entry name" value="PYP-like sensor domain (PAS domain)"/>
    <property type="match status" value="1"/>
</dbReference>
<dbReference type="InterPro" id="IPR036890">
    <property type="entry name" value="HATPase_C_sf"/>
</dbReference>
<evidence type="ECO:0000256" key="5">
    <source>
        <dbReference type="ARBA" id="ARBA00023012"/>
    </source>
</evidence>
<reference evidence="10 11" key="1">
    <citation type="submission" date="2019-11" db="EMBL/GenBank/DDBJ databases">
        <title>Comparison of genomes from free-living endosymbiotic cyanobacteria isolated from Azolla.</title>
        <authorList>
            <person name="Thiel T."/>
            <person name="Pratte B."/>
        </authorList>
    </citation>
    <scope>NUCLEOTIDE SEQUENCE [LARGE SCALE GENOMIC DNA]</scope>
    <source>
        <strain evidence="10 11">N2B</strain>
    </source>
</reference>
<dbReference type="InterPro" id="IPR003661">
    <property type="entry name" value="HisK_dim/P_dom"/>
</dbReference>
<dbReference type="PROSITE" id="PS50113">
    <property type="entry name" value="PAC"/>
    <property type="match status" value="1"/>
</dbReference>
<evidence type="ECO:0000259" key="7">
    <source>
        <dbReference type="PROSITE" id="PS50109"/>
    </source>
</evidence>
<dbReference type="InterPro" id="IPR029016">
    <property type="entry name" value="GAF-like_dom_sf"/>
</dbReference>
<evidence type="ECO:0000313" key="11">
    <source>
        <dbReference type="Proteomes" id="UP000570851"/>
    </source>
</evidence>
<dbReference type="Gene3D" id="3.30.450.20">
    <property type="entry name" value="PAS domain"/>
    <property type="match status" value="1"/>
</dbReference>
<keyword evidence="11" id="KW-1185">Reference proteome</keyword>
<feature type="domain" description="PAC" evidence="9">
    <location>
        <begin position="112"/>
        <end position="164"/>
    </location>
</feature>
<dbReference type="SUPFAM" id="SSF55874">
    <property type="entry name" value="ATPase domain of HSP90 chaperone/DNA topoisomerase II/histidine kinase"/>
    <property type="match status" value="1"/>
</dbReference>
<dbReference type="RefSeq" id="WP_011321076.1">
    <property type="nucleotide sequence ID" value="NZ_JACKZP010000114.1"/>
</dbReference>
<proteinExistence type="predicted"/>
<dbReference type="InterPro" id="IPR005467">
    <property type="entry name" value="His_kinase_dom"/>
</dbReference>
<dbReference type="InterPro" id="IPR035965">
    <property type="entry name" value="PAS-like_dom_sf"/>
</dbReference>
<gene>
    <name evidence="10" type="ORF">GNE12_21810</name>
</gene>
<organism evidence="10 11">
    <name type="scientific">Trichormus variabilis N2B</name>
    <dbReference type="NCBI Taxonomy" id="2681315"/>
    <lineage>
        <taxon>Bacteria</taxon>
        <taxon>Bacillati</taxon>
        <taxon>Cyanobacteriota</taxon>
        <taxon>Cyanophyceae</taxon>
        <taxon>Nostocales</taxon>
        <taxon>Nostocaceae</taxon>
        <taxon>Trichormus</taxon>
    </lineage>
</organism>
<keyword evidence="4" id="KW-0418">Kinase</keyword>
<evidence type="ECO:0000256" key="3">
    <source>
        <dbReference type="ARBA" id="ARBA00022553"/>
    </source>
</evidence>
<comment type="caution">
    <text evidence="10">The sequence shown here is derived from an EMBL/GenBank/DDBJ whole genome shotgun (WGS) entry which is preliminary data.</text>
</comment>
<dbReference type="Pfam" id="PF13185">
    <property type="entry name" value="GAF_2"/>
    <property type="match status" value="1"/>
</dbReference>
<keyword evidence="6" id="KW-0175">Coiled coil</keyword>
<dbReference type="PROSITE" id="PS50109">
    <property type="entry name" value="HIS_KIN"/>
    <property type="match status" value="1"/>
</dbReference>
<dbReference type="CDD" id="cd00082">
    <property type="entry name" value="HisKA"/>
    <property type="match status" value="1"/>
</dbReference>
<dbReference type="Gene3D" id="3.30.450.40">
    <property type="match status" value="1"/>
</dbReference>
<evidence type="ECO:0000256" key="6">
    <source>
        <dbReference type="SAM" id="Coils"/>
    </source>
</evidence>
<feature type="domain" description="PAS" evidence="8">
    <location>
        <begin position="38"/>
        <end position="108"/>
    </location>
</feature>
<dbReference type="InterPro" id="IPR003594">
    <property type="entry name" value="HATPase_dom"/>
</dbReference>
<evidence type="ECO:0000259" key="8">
    <source>
        <dbReference type="PROSITE" id="PS50112"/>
    </source>
</evidence>
<dbReference type="PROSITE" id="PS50112">
    <property type="entry name" value="PAS"/>
    <property type="match status" value="1"/>
</dbReference>
<dbReference type="SUPFAM" id="SSF55781">
    <property type="entry name" value="GAF domain-like"/>
    <property type="match status" value="1"/>
</dbReference>
<comment type="catalytic activity">
    <reaction evidence="1">
        <text>ATP + protein L-histidine = ADP + protein N-phospho-L-histidine.</text>
        <dbReference type="EC" id="2.7.13.3"/>
    </reaction>
</comment>
<accession>A0ABR6SDU6</accession>
<protein>
    <recommendedName>
        <fullName evidence="2">histidine kinase</fullName>
        <ecNumber evidence="2">2.7.13.3</ecNumber>
    </recommendedName>
</protein>
<dbReference type="InterPro" id="IPR000700">
    <property type="entry name" value="PAS-assoc_C"/>
</dbReference>
<dbReference type="SMART" id="SM00065">
    <property type="entry name" value="GAF"/>
    <property type="match status" value="1"/>
</dbReference>
<evidence type="ECO:0000256" key="2">
    <source>
        <dbReference type="ARBA" id="ARBA00012438"/>
    </source>
</evidence>
<dbReference type="InterPro" id="IPR004358">
    <property type="entry name" value="Sig_transdc_His_kin-like_C"/>
</dbReference>
<sequence>MRPSNNQVAKLPVHQTKAPLQIGESGKKYFNFKVSLETENNLYQVIENFHKIIIVFTSDGHVCYTSPNVTETLGYEVIELEGKSFASFVHNDDVRLFTDYLSTVAKSGNKHQPLEYRIKAKDGSWRWQEISTSVFKDENGNVVYFVGITHDITDRKLTEAALAERILLANFRTAIDNVFSQNHTLQQLMRGCTETMVTHLNAAFARIWTLNKQNNILELQVSSGMYTHIDGPHRFVPVGKFKIGLIAEEAKPHLTNSVQTDPRVGNKEWAKQEGMIAFAGYPLIVEGEILGVIAMFSRQVLSESTFEALRITAHEVAIGIKRKQIEEELRKSEAKYREIAQASQEKAQKLEAALWELQQTQAQLIQTEKMSSLGQLVAGVAHEINNPVNFIYGNITHTREYIEDLLYLVKLYQSHYNPVAPEILDHIYGMDLEFISQDLPKVLNSMHMGAERIRQIVLSLRNFSRLDEDGMKAVDIHEGIDNTLLLLQNRLKAKPGCSEIQVIKEYGNLPNILCHAGQLNQVFMNLLTNAIDALEESVASSQLSVVNSKTTNNPRILIRTELTTENQVMICIADNGMGMAEKVRSQLFDPFFTTKPIGKGTGMGLSISYQIVVKNHQGQLQCISAPGKGAEFIITIPTGDG</sequence>
<dbReference type="SMART" id="SM00387">
    <property type="entry name" value="HATPase_c"/>
    <property type="match status" value="1"/>
</dbReference>
<dbReference type="EC" id="2.7.13.3" evidence="2"/>
<dbReference type="Gene3D" id="3.30.565.10">
    <property type="entry name" value="Histidine kinase-like ATPase, C-terminal domain"/>
    <property type="match status" value="1"/>
</dbReference>
<dbReference type="InterPro" id="IPR036097">
    <property type="entry name" value="HisK_dim/P_sf"/>
</dbReference>
<dbReference type="SMART" id="SM00086">
    <property type="entry name" value="PAC"/>
    <property type="match status" value="1"/>
</dbReference>
<dbReference type="Pfam" id="PF02518">
    <property type="entry name" value="HATPase_c"/>
    <property type="match status" value="1"/>
</dbReference>
<dbReference type="Pfam" id="PF08447">
    <property type="entry name" value="PAS_3"/>
    <property type="match status" value="1"/>
</dbReference>
<dbReference type="NCBIfam" id="TIGR00229">
    <property type="entry name" value="sensory_box"/>
    <property type="match status" value="1"/>
</dbReference>
<evidence type="ECO:0000313" key="10">
    <source>
        <dbReference type="EMBL" id="MBC1304557.1"/>
    </source>
</evidence>
<dbReference type="PANTHER" id="PTHR43065:SF50">
    <property type="entry name" value="HISTIDINE KINASE"/>
    <property type="match status" value="1"/>
</dbReference>
<keyword evidence="5" id="KW-0902">Two-component regulatory system</keyword>
<keyword evidence="3" id="KW-0597">Phosphoprotein</keyword>
<dbReference type="SMART" id="SM00091">
    <property type="entry name" value="PAS"/>
    <property type="match status" value="1"/>
</dbReference>
<feature type="domain" description="Histidine kinase" evidence="7">
    <location>
        <begin position="379"/>
        <end position="640"/>
    </location>
</feature>
<dbReference type="CDD" id="cd00130">
    <property type="entry name" value="PAS"/>
    <property type="match status" value="1"/>
</dbReference>
<dbReference type="Gene3D" id="1.10.287.130">
    <property type="match status" value="1"/>
</dbReference>
<dbReference type="PRINTS" id="PR00344">
    <property type="entry name" value="BCTRLSENSOR"/>
</dbReference>
<dbReference type="InterPro" id="IPR000014">
    <property type="entry name" value="PAS"/>
</dbReference>
<keyword evidence="4" id="KW-0808">Transferase</keyword>
<dbReference type="PANTHER" id="PTHR43065">
    <property type="entry name" value="SENSOR HISTIDINE KINASE"/>
    <property type="match status" value="1"/>
</dbReference>
<dbReference type="SUPFAM" id="SSF47384">
    <property type="entry name" value="Homodimeric domain of signal transducing histidine kinase"/>
    <property type="match status" value="1"/>
</dbReference>